<evidence type="ECO:0000313" key="8">
    <source>
        <dbReference type="EMBL" id="MFB9991187.1"/>
    </source>
</evidence>
<comment type="similarity">
    <text evidence="1">Belongs to the sigma-70 factor family. ECF subfamily.</text>
</comment>
<dbReference type="Proteomes" id="UP001589733">
    <property type="component" value="Unassembled WGS sequence"/>
</dbReference>
<dbReference type="NCBIfam" id="TIGR02937">
    <property type="entry name" value="sigma70-ECF"/>
    <property type="match status" value="1"/>
</dbReference>
<dbReference type="EMBL" id="JBHLYR010000013">
    <property type="protein sequence ID" value="MFB9991187.1"/>
    <property type="molecule type" value="Genomic_DNA"/>
</dbReference>
<protein>
    <submittedName>
        <fullName evidence="8">RNA polymerase sigma factor</fullName>
    </submittedName>
</protein>
<feature type="compositionally biased region" description="Gly residues" evidence="5">
    <location>
        <begin position="106"/>
        <end position="116"/>
    </location>
</feature>
<sequence length="199" mass="21848">MDEEAFALLRLQHGDLDALTELHRQLGRQVYAVAFHLLHSPQEAEEVVQDTFFRLSERAGSYHPELGSPRAFIYTVARNAALSRLRARGSRPVSLEPLGVEADGTATGGRGTGSTGAGQDAWDQFGAVPAATSDDLETQVVVQAAMQRLPDRDQTLILDAFFDGLTHPEIAVKRELPLGTVKSRLRRALLAMRHHLEDT</sequence>
<dbReference type="SUPFAM" id="SSF88659">
    <property type="entry name" value="Sigma3 and sigma4 domains of RNA polymerase sigma factors"/>
    <property type="match status" value="1"/>
</dbReference>
<accession>A0ABV6AUK4</accession>
<dbReference type="Gene3D" id="1.10.10.10">
    <property type="entry name" value="Winged helix-like DNA-binding domain superfamily/Winged helix DNA-binding domain"/>
    <property type="match status" value="1"/>
</dbReference>
<dbReference type="InterPro" id="IPR014284">
    <property type="entry name" value="RNA_pol_sigma-70_dom"/>
</dbReference>
<evidence type="ECO:0000256" key="3">
    <source>
        <dbReference type="ARBA" id="ARBA00023082"/>
    </source>
</evidence>
<dbReference type="Pfam" id="PF04542">
    <property type="entry name" value="Sigma70_r2"/>
    <property type="match status" value="1"/>
</dbReference>
<dbReference type="InterPro" id="IPR007627">
    <property type="entry name" value="RNA_pol_sigma70_r2"/>
</dbReference>
<keyword evidence="2" id="KW-0805">Transcription regulation</keyword>
<dbReference type="InterPro" id="IPR013324">
    <property type="entry name" value="RNA_pol_sigma_r3/r4-like"/>
</dbReference>
<dbReference type="RefSeq" id="WP_380005864.1">
    <property type="nucleotide sequence ID" value="NZ_JBHLYR010000013.1"/>
</dbReference>
<dbReference type="InterPro" id="IPR039425">
    <property type="entry name" value="RNA_pol_sigma-70-like"/>
</dbReference>
<evidence type="ECO:0000256" key="2">
    <source>
        <dbReference type="ARBA" id="ARBA00023015"/>
    </source>
</evidence>
<keyword evidence="3" id="KW-0731">Sigma factor</keyword>
<dbReference type="Gene3D" id="1.10.1740.10">
    <property type="match status" value="1"/>
</dbReference>
<dbReference type="Pfam" id="PF08281">
    <property type="entry name" value="Sigma70_r4_2"/>
    <property type="match status" value="1"/>
</dbReference>
<evidence type="ECO:0000259" key="7">
    <source>
        <dbReference type="Pfam" id="PF08281"/>
    </source>
</evidence>
<keyword evidence="4" id="KW-0804">Transcription</keyword>
<proteinExistence type="inferred from homology"/>
<comment type="caution">
    <text evidence="8">The sequence shown here is derived from an EMBL/GenBank/DDBJ whole genome shotgun (WGS) entry which is preliminary data.</text>
</comment>
<dbReference type="InterPro" id="IPR013249">
    <property type="entry name" value="RNA_pol_sigma70_r4_t2"/>
</dbReference>
<feature type="domain" description="RNA polymerase sigma-70 region 2" evidence="6">
    <location>
        <begin position="22"/>
        <end position="89"/>
    </location>
</feature>
<evidence type="ECO:0000256" key="4">
    <source>
        <dbReference type="ARBA" id="ARBA00023163"/>
    </source>
</evidence>
<evidence type="ECO:0000256" key="5">
    <source>
        <dbReference type="SAM" id="MobiDB-lite"/>
    </source>
</evidence>
<evidence type="ECO:0000259" key="6">
    <source>
        <dbReference type="Pfam" id="PF04542"/>
    </source>
</evidence>
<feature type="region of interest" description="Disordered" evidence="5">
    <location>
        <begin position="96"/>
        <end position="121"/>
    </location>
</feature>
<dbReference type="PANTHER" id="PTHR43133:SF62">
    <property type="entry name" value="RNA POLYMERASE SIGMA FACTOR SIGZ"/>
    <property type="match status" value="1"/>
</dbReference>
<dbReference type="CDD" id="cd06171">
    <property type="entry name" value="Sigma70_r4"/>
    <property type="match status" value="1"/>
</dbReference>
<evidence type="ECO:0000256" key="1">
    <source>
        <dbReference type="ARBA" id="ARBA00010641"/>
    </source>
</evidence>
<dbReference type="SUPFAM" id="SSF88946">
    <property type="entry name" value="Sigma2 domain of RNA polymerase sigma factors"/>
    <property type="match status" value="1"/>
</dbReference>
<evidence type="ECO:0000313" key="9">
    <source>
        <dbReference type="Proteomes" id="UP001589733"/>
    </source>
</evidence>
<organism evidence="8 9">
    <name type="scientific">Deinococcus oregonensis</name>
    <dbReference type="NCBI Taxonomy" id="1805970"/>
    <lineage>
        <taxon>Bacteria</taxon>
        <taxon>Thermotogati</taxon>
        <taxon>Deinococcota</taxon>
        <taxon>Deinococci</taxon>
        <taxon>Deinococcales</taxon>
        <taxon>Deinococcaceae</taxon>
        <taxon>Deinococcus</taxon>
    </lineage>
</organism>
<reference evidence="8 9" key="1">
    <citation type="submission" date="2024-09" db="EMBL/GenBank/DDBJ databases">
        <authorList>
            <person name="Sun Q."/>
            <person name="Mori K."/>
        </authorList>
    </citation>
    <scope>NUCLEOTIDE SEQUENCE [LARGE SCALE GENOMIC DNA]</scope>
    <source>
        <strain evidence="8 9">JCM 13503</strain>
    </source>
</reference>
<dbReference type="PANTHER" id="PTHR43133">
    <property type="entry name" value="RNA POLYMERASE ECF-TYPE SIGMA FACTO"/>
    <property type="match status" value="1"/>
</dbReference>
<feature type="domain" description="RNA polymerase sigma factor 70 region 4 type 2" evidence="7">
    <location>
        <begin position="142"/>
        <end position="192"/>
    </location>
</feature>
<name>A0ABV6AUK4_9DEIO</name>
<keyword evidence="9" id="KW-1185">Reference proteome</keyword>
<dbReference type="InterPro" id="IPR013325">
    <property type="entry name" value="RNA_pol_sigma_r2"/>
</dbReference>
<gene>
    <name evidence="8" type="ORF">ACFFLM_04210</name>
</gene>
<dbReference type="InterPro" id="IPR036388">
    <property type="entry name" value="WH-like_DNA-bd_sf"/>
</dbReference>